<feature type="domain" description="ABC transporter" evidence="11">
    <location>
        <begin position="420"/>
        <end position="656"/>
    </location>
</feature>
<keyword evidence="6" id="KW-0067">ATP-binding</keyword>
<feature type="domain" description="ABC transmembrane type-1" evidence="12">
    <location>
        <begin position="62"/>
        <end position="384"/>
    </location>
</feature>
<dbReference type="CDD" id="cd18578">
    <property type="entry name" value="ABC_6TM_Pgp_ABCB1_D2_like"/>
    <property type="match status" value="1"/>
</dbReference>
<keyword evidence="5" id="KW-0547">Nucleotide-binding</keyword>
<feature type="transmembrane region" description="Helical" evidence="10">
    <location>
        <begin position="1016"/>
        <end position="1039"/>
    </location>
</feature>
<protein>
    <recommendedName>
        <fullName evidence="15">Multidrug resistance protein homolog 65</fullName>
    </recommendedName>
</protein>
<dbReference type="PROSITE" id="PS00211">
    <property type="entry name" value="ABC_TRANSPORTER_1"/>
    <property type="match status" value="2"/>
</dbReference>
<evidence type="ECO:0000256" key="3">
    <source>
        <dbReference type="ARBA" id="ARBA00022692"/>
    </source>
</evidence>
<dbReference type="GO" id="GO:0016887">
    <property type="term" value="F:ATP hydrolysis activity"/>
    <property type="evidence" value="ECO:0007669"/>
    <property type="project" value="InterPro"/>
</dbReference>
<evidence type="ECO:0000313" key="13">
    <source>
        <dbReference type="EMBL" id="KAH8366233.1"/>
    </source>
</evidence>
<feature type="transmembrane region" description="Helical" evidence="10">
    <location>
        <begin position="788"/>
        <end position="814"/>
    </location>
</feature>
<evidence type="ECO:0008006" key="15">
    <source>
        <dbReference type="Google" id="ProtNLM"/>
    </source>
</evidence>
<sequence length="1321" mass="145960">AAMTEPNISNVAAAEADSEATEATTQVAPKKPKEKQPTVPTVNYLHLFRYAHGIDYLLLLCALIAALLHALVFPIAIIVYSELVAMFIDRSLGVGTSSGTHALPWFGGGTQLTNATYEENMQELRKDSVSFGILMTLDSLLMLFSGMTFVNIFNHLALKLTVRMRREFFQATIRQEIGWHDMAKDQNFAVRITDNMEKIRTGIAENLGHFLTIMCDVAISVIISFVYGWKLALAMFFYIPVTMVVNSVVAHYQSKLTALEQSSYVRASSVVEEVVGAIRTVVAFGGERSESTRYDNLLKPALKAGKWKGAFSGLSDTVMKAMMFIVGAGAFWYGANLILHDRSSEVALEDREYTPAVVMIVISGIIVGANQLSRTSPFLETFAMARGSASAIYDVIDRVSAIDPLSKAGKILNYGLKGSIEFRDVFFQYPARKDIIVLRGLNVTVQAGQTVALVGSSGCGKSTCVQLLQRFYDPVFGQVLLDGEDVRKFNLKWLRSNIAVVGQEPVLFQGTIGENIRHGKPQATQKEVEDAAKAANAHDFIIALHNGYDTHISEKGVQLSGGQRQRIAIARALIQRPTILLLDEATSALDYHSEKLVQAALDKACKGRTTLVVSHRLSAIRHADQIVYIENGKAVEQGTHEELMKQSGHYYKMVAAHEYDDTADELLNESGEQSKERKKSHDVEELPNTLMHALDKNAEFQMKRLNGDPHAAKPLETDASKPTKSASYPRTFLRILRWARPEWSFLSIGTICAGLYGCAMPAFSIVLAELYASLAEPTDEAVLEHSSSMSIVSVVIGICAGTFCFVQTFFYNLAGVWLTSRMRSKTFGSIMKQEMGWFDEKENSVGALSARLAGDAASVQGAIGFPLSNIIQALTNFICSFSIAFSYSWELALVCLSTAPFMIASIVFEAKFSEKSAMKEKNVLEETSRIATETIAQIRTVAALRREEELIKVYDAEVERYQQQIKKRLKWRGLVNSLGMTLMFFGYAVTLTYGGFMCAEGRLKFEIIMKIANTMLYGLFILAQSLAFTPAFNAALLSATRMYEMIDRQPLIQSPNIVEQNGNRNGVYKTNALQQGVSYRELNFAYPSRPDHSVLQDFNLDVLQGQTVALVGASGSGKSTCVQLLMRYYDPDEGKILIDQESIHHDMELKTLRRRLGIVSQEPSLFEKTIAENIGYGDTSRNVPMQQIIDAAKMANAHDFIMSLPAQYETMLGAKGTQLSGGQKQRIAIARAMVRNPKILLLDEATSALDMQSERVVQQALDSACSGRTCIVIAHRLSTVQNANIICVIQAGRIVEQGTHSQLLAKNGIYAKLYRSQSKTK</sequence>
<comment type="subcellular location">
    <subcellularLocation>
        <location evidence="1">Membrane</location>
        <topology evidence="1">Multi-pass membrane protein</topology>
    </subcellularLocation>
</comment>
<evidence type="ECO:0000256" key="4">
    <source>
        <dbReference type="ARBA" id="ARBA00022737"/>
    </source>
</evidence>
<feature type="domain" description="ABC transporter" evidence="11">
    <location>
        <begin position="1077"/>
        <end position="1316"/>
    </location>
</feature>
<dbReference type="SUPFAM" id="SSF90123">
    <property type="entry name" value="ABC transporter transmembrane region"/>
    <property type="match status" value="2"/>
</dbReference>
<dbReference type="GO" id="GO:0015421">
    <property type="term" value="F:ABC-type oligopeptide transporter activity"/>
    <property type="evidence" value="ECO:0007669"/>
    <property type="project" value="TreeGrafter"/>
</dbReference>
<dbReference type="PROSITE" id="PS50893">
    <property type="entry name" value="ABC_TRANSPORTER_2"/>
    <property type="match status" value="2"/>
</dbReference>
<keyword evidence="8 10" id="KW-0472">Membrane</keyword>
<evidence type="ECO:0000256" key="9">
    <source>
        <dbReference type="SAM" id="MobiDB-lite"/>
    </source>
</evidence>
<evidence type="ECO:0000256" key="6">
    <source>
        <dbReference type="ARBA" id="ARBA00022840"/>
    </source>
</evidence>
<dbReference type="InterPro" id="IPR003439">
    <property type="entry name" value="ABC_transporter-like_ATP-bd"/>
</dbReference>
<reference evidence="13" key="1">
    <citation type="journal article" date="2021" name="Mol. Ecol. Resour.">
        <title>Phylogenomic analyses of the genus Drosophila reveals genomic signals of climate adaptation.</title>
        <authorList>
            <person name="Li F."/>
            <person name="Rane R.V."/>
            <person name="Luria V."/>
            <person name="Xiong Z."/>
            <person name="Chen J."/>
            <person name="Li Z."/>
            <person name="Catullo R.A."/>
            <person name="Griffin P.C."/>
            <person name="Schiffer M."/>
            <person name="Pearce S."/>
            <person name="Lee S.F."/>
            <person name="McElroy K."/>
            <person name="Stocker A."/>
            <person name="Shirriffs J."/>
            <person name="Cockerell F."/>
            <person name="Coppin C."/>
            <person name="Sgro C.M."/>
            <person name="Karger A."/>
            <person name="Cain J.W."/>
            <person name="Weber J.A."/>
            <person name="Santpere G."/>
            <person name="Kirschner M.W."/>
            <person name="Hoffmann A.A."/>
            <person name="Oakeshott J.G."/>
            <person name="Zhang G."/>
        </authorList>
    </citation>
    <scope>NUCLEOTIDE SEQUENCE</scope>
    <source>
        <strain evidence="13">BGI-SZ-2011g</strain>
    </source>
</reference>
<feature type="transmembrane region" description="Helical" evidence="10">
    <location>
        <begin position="207"/>
        <end position="227"/>
    </location>
</feature>
<keyword evidence="7 10" id="KW-1133">Transmembrane helix</keyword>
<dbReference type="InterPro" id="IPR011527">
    <property type="entry name" value="ABC1_TM_dom"/>
</dbReference>
<dbReference type="PANTHER" id="PTHR43394:SF27">
    <property type="entry name" value="ATP-DEPENDENT TRANSLOCASE ABCB1-LIKE"/>
    <property type="match status" value="1"/>
</dbReference>
<organism evidence="13 14">
    <name type="scientific">Drosophila rubida</name>
    <dbReference type="NCBI Taxonomy" id="30044"/>
    <lineage>
        <taxon>Eukaryota</taxon>
        <taxon>Metazoa</taxon>
        <taxon>Ecdysozoa</taxon>
        <taxon>Arthropoda</taxon>
        <taxon>Hexapoda</taxon>
        <taxon>Insecta</taxon>
        <taxon>Pterygota</taxon>
        <taxon>Neoptera</taxon>
        <taxon>Endopterygota</taxon>
        <taxon>Diptera</taxon>
        <taxon>Brachycera</taxon>
        <taxon>Muscomorpha</taxon>
        <taxon>Ephydroidea</taxon>
        <taxon>Drosophilidae</taxon>
        <taxon>Drosophila</taxon>
    </lineage>
</organism>
<keyword evidence="4" id="KW-0677">Repeat</keyword>
<feature type="transmembrane region" description="Helical" evidence="10">
    <location>
        <begin position="233"/>
        <end position="252"/>
    </location>
</feature>
<evidence type="ECO:0000313" key="14">
    <source>
        <dbReference type="Proteomes" id="UP001200034"/>
    </source>
</evidence>
<gene>
    <name evidence="13" type="ORF">KR093_010549</name>
</gene>
<name>A0AAD4JX28_9MUSC</name>
<dbReference type="InterPro" id="IPR027417">
    <property type="entry name" value="P-loop_NTPase"/>
</dbReference>
<dbReference type="FunFam" id="3.40.50.300:FF:001370">
    <property type="entry name" value="p-GlycoProtein related"/>
    <property type="match status" value="1"/>
</dbReference>
<feature type="transmembrane region" description="Helical" evidence="10">
    <location>
        <begin position="56"/>
        <end position="80"/>
    </location>
</feature>
<evidence type="ECO:0000259" key="12">
    <source>
        <dbReference type="PROSITE" id="PS50929"/>
    </source>
</evidence>
<dbReference type="Pfam" id="PF00005">
    <property type="entry name" value="ABC_tran"/>
    <property type="match status" value="2"/>
</dbReference>
<dbReference type="Proteomes" id="UP001200034">
    <property type="component" value="Unassembled WGS sequence"/>
</dbReference>
<keyword evidence="14" id="KW-1185">Reference proteome</keyword>
<dbReference type="CDD" id="cd03249">
    <property type="entry name" value="ABC_MTABC3_MDL1_MDL2"/>
    <property type="match status" value="2"/>
</dbReference>
<dbReference type="FunFam" id="3.40.50.300:FF:000251">
    <property type="entry name" value="ABC transporter B family member 19"/>
    <property type="match status" value="1"/>
</dbReference>
<dbReference type="GO" id="GO:0005524">
    <property type="term" value="F:ATP binding"/>
    <property type="evidence" value="ECO:0007669"/>
    <property type="project" value="UniProtKB-KW"/>
</dbReference>
<evidence type="ECO:0000256" key="10">
    <source>
        <dbReference type="SAM" id="Phobius"/>
    </source>
</evidence>
<dbReference type="SUPFAM" id="SSF52540">
    <property type="entry name" value="P-loop containing nucleoside triphosphate hydrolases"/>
    <property type="match status" value="2"/>
</dbReference>
<dbReference type="GO" id="GO:0009636">
    <property type="term" value="P:response to toxic substance"/>
    <property type="evidence" value="ECO:0007669"/>
    <property type="project" value="UniProtKB-ARBA"/>
</dbReference>
<feature type="domain" description="ABC transmembrane type-1" evidence="12">
    <location>
        <begin position="748"/>
        <end position="1034"/>
    </location>
</feature>
<dbReference type="InterPro" id="IPR039421">
    <property type="entry name" value="Type_1_exporter"/>
</dbReference>
<feature type="region of interest" description="Disordered" evidence="9">
    <location>
        <begin position="1"/>
        <end position="37"/>
    </location>
</feature>
<dbReference type="SMART" id="SM00382">
    <property type="entry name" value="AAA"/>
    <property type="match status" value="2"/>
</dbReference>
<dbReference type="GO" id="GO:0005743">
    <property type="term" value="C:mitochondrial inner membrane"/>
    <property type="evidence" value="ECO:0007669"/>
    <property type="project" value="TreeGrafter"/>
</dbReference>
<dbReference type="Gene3D" id="1.20.1560.10">
    <property type="entry name" value="ABC transporter type 1, transmembrane domain"/>
    <property type="match status" value="1"/>
</dbReference>
<accession>A0AAD4JX28</accession>
<evidence type="ECO:0000256" key="5">
    <source>
        <dbReference type="ARBA" id="ARBA00022741"/>
    </source>
</evidence>
<dbReference type="InterPro" id="IPR017871">
    <property type="entry name" value="ABC_transporter-like_CS"/>
</dbReference>
<feature type="transmembrane region" description="Helical" evidence="10">
    <location>
        <begin position="353"/>
        <end position="372"/>
    </location>
</feature>
<evidence type="ECO:0000256" key="2">
    <source>
        <dbReference type="ARBA" id="ARBA00007577"/>
    </source>
</evidence>
<dbReference type="Gene3D" id="3.40.50.300">
    <property type="entry name" value="P-loop containing nucleotide triphosphate hydrolases"/>
    <property type="match status" value="2"/>
</dbReference>
<feature type="transmembrane region" description="Helical" evidence="10">
    <location>
        <begin position="309"/>
        <end position="333"/>
    </location>
</feature>
<dbReference type="InterPro" id="IPR036640">
    <property type="entry name" value="ABC1_TM_sf"/>
</dbReference>
<dbReference type="FunFam" id="1.20.1560.10:FF:000153">
    <property type="entry name" value="multidrug resistance protein homolog 65"/>
    <property type="match status" value="1"/>
</dbReference>
<keyword evidence="3 10" id="KW-0812">Transmembrane</keyword>
<evidence type="ECO:0000256" key="1">
    <source>
        <dbReference type="ARBA" id="ARBA00004141"/>
    </source>
</evidence>
<feature type="transmembrane region" description="Helical" evidence="10">
    <location>
        <begin position="131"/>
        <end position="156"/>
    </location>
</feature>
<comment type="caution">
    <text evidence="13">The sequence shown here is derived from an EMBL/GenBank/DDBJ whole genome shotgun (WGS) entry which is preliminary data.</text>
</comment>
<dbReference type="PANTHER" id="PTHR43394">
    <property type="entry name" value="ATP-DEPENDENT PERMEASE MDL1, MITOCHONDRIAL"/>
    <property type="match status" value="1"/>
</dbReference>
<dbReference type="PROSITE" id="PS50929">
    <property type="entry name" value="ABC_TM1F"/>
    <property type="match status" value="2"/>
</dbReference>
<comment type="similarity">
    <text evidence="2">Belongs to the ABC transporter superfamily. ABCB family. Multidrug resistance exporter (TC 3.A.1.201) subfamily.</text>
</comment>
<feature type="compositionally biased region" description="Polar residues" evidence="9">
    <location>
        <begin position="1"/>
        <end position="10"/>
    </location>
</feature>
<feature type="transmembrane region" description="Helical" evidence="10">
    <location>
        <begin position="974"/>
        <end position="996"/>
    </location>
</feature>
<feature type="non-terminal residue" evidence="13">
    <location>
        <position position="1"/>
    </location>
</feature>
<dbReference type="Pfam" id="PF00664">
    <property type="entry name" value="ABC_membrane"/>
    <property type="match status" value="2"/>
</dbReference>
<evidence type="ECO:0000256" key="7">
    <source>
        <dbReference type="ARBA" id="ARBA00022989"/>
    </source>
</evidence>
<dbReference type="GO" id="GO:0090374">
    <property type="term" value="P:oligopeptide export from mitochondrion"/>
    <property type="evidence" value="ECO:0007669"/>
    <property type="project" value="TreeGrafter"/>
</dbReference>
<proteinExistence type="inferred from homology"/>
<evidence type="ECO:0000256" key="8">
    <source>
        <dbReference type="ARBA" id="ARBA00023136"/>
    </source>
</evidence>
<dbReference type="InterPro" id="IPR003593">
    <property type="entry name" value="AAA+_ATPase"/>
</dbReference>
<evidence type="ECO:0000259" key="11">
    <source>
        <dbReference type="PROSITE" id="PS50893"/>
    </source>
</evidence>
<feature type="transmembrane region" description="Helical" evidence="10">
    <location>
        <begin position="743"/>
        <end position="768"/>
    </location>
</feature>
<dbReference type="EMBL" id="JAJJHW010002774">
    <property type="protein sequence ID" value="KAH8366233.1"/>
    <property type="molecule type" value="Genomic_DNA"/>
</dbReference>
<dbReference type="CDD" id="cd18577">
    <property type="entry name" value="ABC_6TM_Pgp_ABCB1_D1_like"/>
    <property type="match status" value="1"/>
</dbReference>